<evidence type="ECO:0000256" key="9">
    <source>
        <dbReference type="HAMAP-Rule" id="MF_01023"/>
    </source>
</evidence>
<evidence type="ECO:0000256" key="5">
    <source>
        <dbReference type="ARBA" id="ARBA00022576"/>
    </source>
</evidence>
<evidence type="ECO:0000259" key="10">
    <source>
        <dbReference type="Pfam" id="PF00155"/>
    </source>
</evidence>
<dbReference type="PROSITE" id="PS00599">
    <property type="entry name" value="AA_TRANSFER_CLASS_2"/>
    <property type="match status" value="1"/>
</dbReference>
<reference evidence="11" key="1">
    <citation type="submission" date="2016-01" db="EMBL/GenBank/DDBJ databases">
        <authorList>
            <person name="Peeters C."/>
        </authorList>
    </citation>
    <scope>NUCLEOTIDE SEQUENCE [LARGE SCALE GENOMIC DNA]</scope>
    <source>
        <strain evidence="11">LMG 22937</strain>
    </source>
</reference>
<dbReference type="InterPro" id="IPR015422">
    <property type="entry name" value="PyrdxlP-dep_Trfase_small"/>
</dbReference>
<keyword evidence="9" id="KW-0028">Amino-acid biosynthesis</keyword>
<sequence>MDSSQFVVPPLHSLDPYRPGITEEKLRRDTGLSEIFKFSSNESPVPPSPAVTAAMRDALAQANRYPDAQDLLDKLAQRLCVPAAHLVLGNGSIDVIASLVRAFVSRDHNVVLSEFGYCAYPAFVKEQGATVRLAASGGHFGHDVERLLAMIDSRSRMVLVDSPTNLSGHALTARELQHLIDNLPDHVLLVLDEAYAEFTDADAPHETEQLPLRHPNVIVTRTFSKAYGLAALRIGYGIADAGLIGWLNRIRPPFPVSRVALAGASAALDDRAHVEHIVALARDGRRVLADSLAAMNVAVVEGSANFVLADFGSAARPVYEGLLARGFITRAMHAYGLPTHIRISVGTPREVEQLVAEMQHLLRATPSVHAALEDV</sequence>
<comment type="pathway">
    <text evidence="2 9">Amino-acid biosynthesis; L-histidine biosynthesis; L-histidine from 5-phospho-alpha-D-ribose 1-diphosphate: step 7/9.</text>
</comment>
<comment type="cofactor">
    <cofactor evidence="1 9">
        <name>pyridoxal 5'-phosphate</name>
        <dbReference type="ChEBI" id="CHEBI:597326"/>
    </cofactor>
</comment>
<proteinExistence type="inferred from homology"/>
<dbReference type="CDD" id="cd00609">
    <property type="entry name" value="AAT_like"/>
    <property type="match status" value="1"/>
</dbReference>
<evidence type="ECO:0000256" key="3">
    <source>
        <dbReference type="ARBA" id="ARBA00007970"/>
    </source>
</evidence>
<dbReference type="InterPro" id="IPR001917">
    <property type="entry name" value="Aminotrans_II_pyridoxalP_BS"/>
</dbReference>
<keyword evidence="6 9" id="KW-0808">Transferase</keyword>
<keyword evidence="9" id="KW-0368">Histidine biosynthesis</keyword>
<evidence type="ECO:0000313" key="11">
    <source>
        <dbReference type="EMBL" id="SAL81464.1"/>
    </source>
</evidence>
<evidence type="ECO:0000313" key="12">
    <source>
        <dbReference type="Proteomes" id="UP000054925"/>
    </source>
</evidence>
<dbReference type="GO" id="GO:0030170">
    <property type="term" value="F:pyridoxal phosphate binding"/>
    <property type="evidence" value="ECO:0007669"/>
    <property type="project" value="InterPro"/>
</dbReference>
<dbReference type="Gene3D" id="3.90.1150.10">
    <property type="entry name" value="Aspartate Aminotransferase, domain 1"/>
    <property type="match status" value="1"/>
</dbReference>
<dbReference type="RefSeq" id="WP_087659643.1">
    <property type="nucleotide sequence ID" value="NZ_FCOL02000062.1"/>
</dbReference>
<dbReference type="PANTHER" id="PTHR43643">
    <property type="entry name" value="HISTIDINOL-PHOSPHATE AMINOTRANSFERASE 2"/>
    <property type="match status" value="1"/>
</dbReference>
<dbReference type="NCBIfam" id="TIGR01141">
    <property type="entry name" value="hisC"/>
    <property type="match status" value="1"/>
</dbReference>
<dbReference type="GO" id="GO:0000105">
    <property type="term" value="P:L-histidine biosynthetic process"/>
    <property type="evidence" value="ECO:0007669"/>
    <property type="project" value="UniProtKB-UniRule"/>
</dbReference>
<dbReference type="EMBL" id="FCOL02000062">
    <property type="protein sequence ID" value="SAL81464.1"/>
    <property type="molecule type" value="Genomic_DNA"/>
</dbReference>
<dbReference type="Proteomes" id="UP000054925">
    <property type="component" value="Unassembled WGS sequence"/>
</dbReference>
<dbReference type="SUPFAM" id="SSF53383">
    <property type="entry name" value="PLP-dependent transferases"/>
    <property type="match status" value="1"/>
</dbReference>
<dbReference type="PANTHER" id="PTHR43643:SF3">
    <property type="entry name" value="HISTIDINOL-PHOSPHATE AMINOTRANSFERASE"/>
    <property type="match status" value="1"/>
</dbReference>
<dbReference type="OrthoDB" id="9813612at2"/>
<feature type="modified residue" description="N6-(pyridoxal phosphate)lysine" evidence="9">
    <location>
        <position position="225"/>
    </location>
</feature>
<name>A0A158KK58_9BURK</name>
<evidence type="ECO:0000256" key="2">
    <source>
        <dbReference type="ARBA" id="ARBA00005011"/>
    </source>
</evidence>
<evidence type="ECO:0000256" key="7">
    <source>
        <dbReference type="ARBA" id="ARBA00022898"/>
    </source>
</evidence>
<comment type="caution">
    <text evidence="11">The sequence shown here is derived from an EMBL/GenBank/DDBJ whole genome shotgun (WGS) entry which is preliminary data.</text>
</comment>
<accession>A0A158KK58</accession>
<dbReference type="InterPro" id="IPR050106">
    <property type="entry name" value="HistidinolP_aminotransfase"/>
</dbReference>
<dbReference type="GO" id="GO:0004400">
    <property type="term" value="F:histidinol-phosphate transaminase activity"/>
    <property type="evidence" value="ECO:0007669"/>
    <property type="project" value="UniProtKB-UniRule"/>
</dbReference>
<protein>
    <recommendedName>
        <fullName evidence="9">Histidinol-phosphate aminotransferase</fullName>
        <ecNumber evidence="9">2.6.1.9</ecNumber>
    </recommendedName>
    <alternativeName>
        <fullName evidence="9">Imidazole acetol-phosphate transaminase</fullName>
    </alternativeName>
</protein>
<dbReference type="Gene3D" id="3.40.640.10">
    <property type="entry name" value="Type I PLP-dependent aspartate aminotransferase-like (Major domain)"/>
    <property type="match status" value="1"/>
</dbReference>
<dbReference type="UniPathway" id="UPA00031">
    <property type="reaction ID" value="UER00012"/>
</dbReference>
<evidence type="ECO:0000256" key="8">
    <source>
        <dbReference type="ARBA" id="ARBA00047481"/>
    </source>
</evidence>
<dbReference type="EC" id="2.6.1.9" evidence="9"/>
<gene>
    <name evidence="9" type="primary">hisC</name>
    <name evidence="11" type="ORF">AWB67_05852</name>
</gene>
<comment type="catalytic activity">
    <reaction evidence="8 9">
        <text>L-histidinol phosphate + 2-oxoglutarate = 3-(imidazol-4-yl)-2-oxopropyl phosphate + L-glutamate</text>
        <dbReference type="Rhea" id="RHEA:23744"/>
        <dbReference type="ChEBI" id="CHEBI:16810"/>
        <dbReference type="ChEBI" id="CHEBI:29985"/>
        <dbReference type="ChEBI" id="CHEBI:57766"/>
        <dbReference type="ChEBI" id="CHEBI:57980"/>
        <dbReference type="EC" id="2.6.1.9"/>
    </reaction>
</comment>
<dbReference type="Pfam" id="PF00155">
    <property type="entry name" value="Aminotran_1_2"/>
    <property type="match status" value="1"/>
</dbReference>
<dbReference type="InterPro" id="IPR015424">
    <property type="entry name" value="PyrdxlP-dep_Trfase"/>
</dbReference>
<organism evidence="11 12">
    <name type="scientific">Caballeronia terrestris</name>
    <dbReference type="NCBI Taxonomy" id="1226301"/>
    <lineage>
        <taxon>Bacteria</taxon>
        <taxon>Pseudomonadati</taxon>
        <taxon>Pseudomonadota</taxon>
        <taxon>Betaproteobacteria</taxon>
        <taxon>Burkholderiales</taxon>
        <taxon>Burkholderiaceae</taxon>
        <taxon>Caballeronia</taxon>
    </lineage>
</organism>
<comment type="similarity">
    <text evidence="3 9">Belongs to the class-II pyridoxal-phosphate-dependent aminotransferase family. Histidinol-phosphate aminotransferase subfamily.</text>
</comment>
<keyword evidence="12" id="KW-1185">Reference proteome</keyword>
<dbReference type="HAMAP" id="MF_01023">
    <property type="entry name" value="HisC_aminotrans_2"/>
    <property type="match status" value="1"/>
</dbReference>
<comment type="subunit">
    <text evidence="4 9">Homodimer.</text>
</comment>
<dbReference type="InterPro" id="IPR004839">
    <property type="entry name" value="Aminotransferase_I/II_large"/>
</dbReference>
<dbReference type="InterPro" id="IPR005861">
    <property type="entry name" value="HisP_aminotrans"/>
</dbReference>
<keyword evidence="5 9" id="KW-0032">Aminotransferase</keyword>
<evidence type="ECO:0000256" key="6">
    <source>
        <dbReference type="ARBA" id="ARBA00022679"/>
    </source>
</evidence>
<evidence type="ECO:0000256" key="1">
    <source>
        <dbReference type="ARBA" id="ARBA00001933"/>
    </source>
</evidence>
<dbReference type="InterPro" id="IPR015421">
    <property type="entry name" value="PyrdxlP-dep_Trfase_major"/>
</dbReference>
<dbReference type="AlphaFoldDB" id="A0A158KK58"/>
<keyword evidence="7 9" id="KW-0663">Pyridoxal phosphate</keyword>
<feature type="domain" description="Aminotransferase class I/classII large" evidence="10">
    <location>
        <begin position="34"/>
        <end position="356"/>
    </location>
</feature>
<evidence type="ECO:0000256" key="4">
    <source>
        <dbReference type="ARBA" id="ARBA00011738"/>
    </source>
</evidence>